<evidence type="ECO:0000259" key="8">
    <source>
        <dbReference type="PROSITE" id="PS50067"/>
    </source>
</evidence>
<dbReference type="PANTHER" id="PTHR47969:SF15">
    <property type="entry name" value="CHROMOSOME-ASSOCIATED KINESIN KIF4A-RELATED"/>
    <property type="match status" value="1"/>
</dbReference>
<dbReference type="PANTHER" id="PTHR47969">
    <property type="entry name" value="CHROMOSOME-ASSOCIATED KINESIN KIF4A-RELATED"/>
    <property type="match status" value="1"/>
</dbReference>
<dbReference type="InterPro" id="IPR027417">
    <property type="entry name" value="P-loop_NTPase"/>
</dbReference>
<keyword evidence="5" id="KW-0175">Coiled coil</keyword>
<dbReference type="GO" id="GO:0005524">
    <property type="term" value="F:ATP binding"/>
    <property type="evidence" value="ECO:0007669"/>
    <property type="project" value="UniProtKB-KW"/>
</dbReference>
<dbReference type="Proteomes" id="UP000271098">
    <property type="component" value="Unassembled WGS sequence"/>
</dbReference>
<dbReference type="PROSITE" id="PS50067">
    <property type="entry name" value="KINESIN_MOTOR_2"/>
    <property type="match status" value="1"/>
</dbReference>
<reference evidence="9 10" key="2">
    <citation type="submission" date="2018-11" db="EMBL/GenBank/DDBJ databases">
        <authorList>
            <consortium name="Pathogen Informatics"/>
        </authorList>
    </citation>
    <scope>NUCLEOTIDE SEQUENCE [LARGE SCALE GENOMIC DNA]</scope>
</reference>
<keyword evidence="6" id="KW-0206">Cytoskeleton</keyword>
<dbReference type="InterPro" id="IPR001752">
    <property type="entry name" value="Kinesin_motor_dom"/>
</dbReference>
<dbReference type="InterPro" id="IPR027640">
    <property type="entry name" value="Kinesin-like_fam"/>
</dbReference>
<evidence type="ECO:0000256" key="2">
    <source>
        <dbReference type="ARBA" id="ARBA00022490"/>
    </source>
</evidence>
<keyword evidence="2" id="KW-0963">Cytoplasm</keyword>
<comment type="subcellular location">
    <subcellularLocation>
        <location evidence="1">Cytoplasm</location>
        <location evidence="1">Cytoskeleton</location>
    </subcellularLocation>
</comment>
<dbReference type="GO" id="GO:0007018">
    <property type="term" value="P:microtubule-based movement"/>
    <property type="evidence" value="ECO:0007669"/>
    <property type="project" value="InterPro"/>
</dbReference>
<keyword evidence="4" id="KW-0067">ATP-binding</keyword>
<dbReference type="GO" id="GO:0005875">
    <property type="term" value="C:microtubule associated complex"/>
    <property type="evidence" value="ECO:0007669"/>
    <property type="project" value="TreeGrafter"/>
</dbReference>
<protein>
    <submittedName>
        <fullName evidence="11">Kinesin motor domain-containing protein</fullName>
    </submittedName>
</protein>
<comment type="caution">
    <text evidence="7">Lacks conserved residue(s) required for the propagation of feature annotation.</text>
</comment>
<dbReference type="EMBL" id="UYRT01079664">
    <property type="protein sequence ID" value="VDN21162.1"/>
    <property type="molecule type" value="Genomic_DNA"/>
</dbReference>
<sequence>MREEINANEGLLVLSAVISAPADKSKEHVSCRDGKITRILNDSLGGSSYVVMVVYVSLAHTNTYETATTLRFESQVKQVENKPVLRF</sequence>
<dbReference type="GO" id="GO:0008017">
    <property type="term" value="F:microtubule binding"/>
    <property type="evidence" value="ECO:0007669"/>
    <property type="project" value="InterPro"/>
</dbReference>
<evidence type="ECO:0000313" key="10">
    <source>
        <dbReference type="Proteomes" id="UP000271098"/>
    </source>
</evidence>
<evidence type="ECO:0000256" key="3">
    <source>
        <dbReference type="ARBA" id="ARBA00022741"/>
    </source>
</evidence>
<keyword evidence="3" id="KW-0547">Nucleotide-binding</keyword>
<evidence type="ECO:0000313" key="9">
    <source>
        <dbReference type="EMBL" id="VDN21162.1"/>
    </source>
</evidence>
<organism evidence="11">
    <name type="scientific">Gongylonema pulchrum</name>
    <dbReference type="NCBI Taxonomy" id="637853"/>
    <lineage>
        <taxon>Eukaryota</taxon>
        <taxon>Metazoa</taxon>
        <taxon>Ecdysozoa</taxon>
        <taxon>Nematoda</taxon>
        <taxon>Chromadorea</taxon>
        <taxon>Rhabditida</taxon>
        <taxon>Spirurina</taxon>
        <taxon>Spiruromorpha</taxon>
        <taxon>Spiruroidea</taxon>
        <taxon>Gongylonematidae</taxon>
        <taxon>Gongylonema</taxon>
    </lineage>
</organism>
<accession>A0A183DVW5</accession>
<evidence type="ECO:0000256" key="4">
    <source>
        <dbReference type="ARBA" id="ARBA00022840"/>
    </source>
</evidence>
<evidence type="ECO:0000256" key="1">
    <source>
        <dbReference type="ARBA" id="ARBA00004245"/>
    </source>
</evidence>
<gene>
    <name evidence="9" type="ORF">GPUH_LOCUS12856</name>
</gene>
<keyword evidence="10" id="KW-1185">Reference proteome</keyword>
<dbReference type="GO" id="GO:0003777">
    <property type="term" value="F:microtubule motor activity"/>
    <property type="evidence" value="ECO:0007669"/>
    <property type="project" value="InterPro"/>
</dbReference>
<evidence type="ECO:0000313" key="11">
    <source>
        <dbReference type="WBParaSite" id="GPUH_0001287001-mRNA-1"/>
    </source>
</evidence>
<dbReference type="SUPFAM" id="SSF52540">
    <property type="entry name" value="P-loop containing nucleoside triphosphate hydrolases"/>
    <property type="match status" value="1"/>
</dbReference>
<name>A0A183DVW5_9BILA</name>
<dbReference type="InterPro" id="IPR036961">
    <property type="entry name" value="Kinesin_motor_dom_sf"/>
</dbReference>
<evidence type="ECO:0000256" key="6">
    <source>
        <dbReference type="ARBA" id="ARBA00023212"/>
    </source>
</evidence>
<dbReference type="Pfam" id="PF00225">
    <property type="entry name" value="Kinesin"/>
    <property type="match status" value="1"/>
</dbReference>
<evidence type="ECO:0000256" key="5">
    <source>
        <dbReference type="ARBA" id="ARBA00023054"/>
    </source>
</evidence>
<proteinExistence type="inferred from homology"/>
<dbReference type="AlphaFoldDB" id="A0A183DVW5"/>
<dbReference type="GO" id="GO:0007052">
    <property type="term" value="P:mitotic spindle organization"/>
    <property type="evidence" value="ECO:0007669"/>
    <property type="project" value="TreeGrafter"/>
</dbReference>
<dbReference type="Gene3D" id="3.40.850.10">
    <property type="entry name" value="Kinesin motor domain"/>
    <property type="match status" value="1"/>
</dbReference>
<dbReference type="WBParaSite" id="GPUH_0001287001-mRNA-1">
    <property type="protein sequence ID" value="GPUH_0001287001-mRNA-1"/>
    <property type="gene ID" value="GPUH_0001287001"/>
</dbReference>
<comment type="similarity">
    <text evidence="7">Belongs to the TRAFAC class myosin-kinesin ATPase superfamily. Kinesin family.</text>
</comment>
<dbReference type="GO" id="GO:0051231">
    <property type="term" value="P:spindle elongation"/>
    <property type="evidence" value="ECO:0007669"/>
    <property type="project" value="TreeGrafter"/>
</dbReference>
<evidence type="ECO:0000256" key="7">
    <source>
        <dbReference type="PROSITE-ProRule" id="PRU00283"/>
    </source>
</evidence>
<feature type="domain" description="Kinesin motor" evidence="8">
    <location>
        <begin position="1"/>
        <end position="79"/>
    </location>
</feature>
<reference evidence="11" key="1">
    <citation type="submission" date="2016-06" db="UniProtKB">
        <authorList>
            <consortium name="WormBaseParasite"/>
        </authorList>
    </citation>
    <scope>IDENTIFICATION</scope>
</reference>